<organism evidence="11 12">
    <name type="scientific">Candidatus Dojkabacteria bacterium</name>
    <dbReference type="NCBI Taxonomy" id="2099670"/>
    <lineage>
        <taxon>Bacteria</taxon>
        <taxon>Candidatus Dojkabacteria</taxon>
    </lineage>
</organism>
<dbReference type="PIRSF" id="PIRSF004557">
    <property type="entry name" value="SecY"/>
    <property type="match status" value="1"/>
</dbReference>
<dbReference type="NCBIfam" id="TIGR00967">
    <property type="entry name" value="3a0501s007"/>
    <property type="match status" value="1"/>
</dbReference>
<evidence type="ECO:0000256" key="6">
    <source>
        <dbReference type="ARBA" id="ARBA00022989"/>
    </source>
</evidence>
<dbReference type="PANTHER" id="PTHR10906">
    <property type="entry name" value="SECY/SEC61-ALPHA FAMILY MEMBER"/>
    <property type="match status" value="1"/>
</dbReference>
<feature type="transmembrane region" description="Helical" evidence="9">
    <location>
        <begin position="209"/>
        <end position="230"/>
    </location>
</feature>
<reference evidence="11" key="2">
    <citation type="journal article" date="2021" name="Microbiome">
        <title>Successional dynamics and alternative stable states in a saline activated sludge microbial community over 9 years.</title>
        <authorList>
            <person name="Wang Y."/>
            <person name="Ye J."/>
            <person name="Ju F."/>
            <person name="Liu L."/>
            <person name="Boyd J.A."/>
            <person name="Deng Y."/>
            <person name="Parks D.H."/>
            <person name="Jiang X."/>
            <person name="Yin X."/>
            <person name="Woodcroft B.J."/>
            <person name="Tyson G.W."/>
            <person name="Hugenholtz P."/>
            <person name="Polz M.F."/>
            <person name="Zhang T."/>
        </authorList>
    </citation>
    <scope>NUCLEOTIDE SEQUENCE</scope>
    <source>
        <strain evidence="11">HKST-UBA12</strain>
    </source>
</reference>
<dbReference type="GO" id="GO:0065002">
    <property type="term" value="P:intracellular protein transmembrane transport"/>
    <property type="evidence" value="ECO:0007669"/>
    <property type="project" value="UniProtKB-UniRule"/>
</dbReference>
<feature type="transmembrane region" description="Helical" evidence="9">
    <location>
        <begin position="364"/>
        <end position="384"/>
    </location>
</feature>
<proteinExistence type="inferred from homology"/>
<protein>
    <recommendedName>
        <fullName evidence="9">Protein translocase subunit SecY</fullName>
    </recommendedName>
</protein>
<evidence type="ECO:0000256" key="10">
    <source>
        <dbReference type="RuleBase" id="RU004349"/>
    </source>
</evidence>
<comment type="caution">
    <text evidence="11">The sequence shown here is derived from an EMBL/GenBank/DDBJ whole genome shotgun (WGS) entry which is preliminary data.</text>
</comment>
<dbReference type="Proteomes" id="UP000760819">
    <property type="component" value="Unassembled WGS sequence"/>
</dbReference>
<dbReference type="Pfam" id="PF00344">
    <property type="entry name" value="SecY"/>
    <property type="match status" value="1"/>
</dbReference>
<dbReference type="EMBL" id="JAGQLI010000109">
    <property type="protein sequence ID" value="MCA9379189.1"/>
    <property type="molecule type" value="Genomic_DNA"/>
</dbReference>
<keyword evidence="6 9" id="KW-1133">Transmembrane helix</keyword>
<comment type="similarity">
    <text evidence="2 9 10">Belongs to the SecY/SEC61-alpha family.</text>
</comment>
<feature type="transmembrane region" description="Helical" evidence="9">
    <location>
        <begin position="312"/>
        <end position="330"/>
    </location>
</feature>
<dbReference type="HAMAP" id="MF_01465">
    <property type="entry name" value="SecY"/>
    <property type="match status" value="1"/>
</dbReference>
<accession>A0A955KZJ8</accession>
<evidence type="ECO:0000313" key="12">
    <source>
        <dbReference type="Proteomes" id="UP000760819"/>
    </source>
</evidence>
<dbReference type="InterPro" id="IPR023201">
    <property type="entry name" value="SecY_dom_sf"/>
</dbReference>
<dbReference type="GO" id="GO:0005886">
    <property type="term" value="C:plasma membrane"/>
    <property type="evidence" value="ECO:0007669"/>
    <property type="project" value="UniProtKB-SubCell"/>
</dbReference>
<feature type="transmembrane region" description="Helical" evidence="9">
    <location>
        <begin position="35"/>
        <end position="53"/>
    </location>
</feature>
<gene>
    <name evidence="9 11" type="primary">secY</name>
    <name evidence="11" type="ORF">KC640_02065</name>
</gene>
<name>A0A955KZJ8_9BACT</name>
<keyword evidence="5 9" id="KW-0653">Protein transport</keyword>
<dbReference type="InterPro" id="IPR026593">
    <property type="entry name" value="SecY"/>
</dbReference>
<dbReference type="AlphaFoldDB" id="A0A955KZJ8"/>
<feature type="transmembrane region" description="Helical" evidence="9">
    <location>
        <begin position="415"/>
        <end position="436"/>
    </location>
</feature>
<keyword evidence="3 9" id="KW-0813">Transport</keyword>
<evidence type="ECO:0000256" key="7">
    <source>
        <dbReference type="ARBA" id="ARBA00023010"/>
    </source>
</evidence>
<comment type="subcellular location">
    <subcellularLocation>
        <location evidence="9">Cell membrane</location>
        <topology evidence="9">Multi-pass membrane protein</topology>
    </subcellularLocation>
    <subcellularLocation>
        <location evidence="1">Membrane</location>
        <topology evidence="1">Multi-pass membrane protein</topology>
    </subcellularLocation>
</comment>
<keyword evidence="7 9" id="KW-0811">Translocation</keyword>
<evidence type="ECO:0000256" key="9">
    <source>
        <dbReference type="HAMAP-Rule" id="MF_01465"/>
    </source>
</evidence>
<evidence type="ECO:0000256" key="4">
    <source>
        <dbReference type="ARBA" id="ARBA00022692"/>
    </source>
</evidence>
<feature type="transmembrane region" description="Helical" evidence="9">
    <location>
        <begin position="448"/>
        <end position="469"/>
    </location>
</feature>
<comment type="function">
    <text evidence="9">The central subunit of the protein translocation channel SecYEG. Consists of two halves formed by TMs 1-5 and 6-10. These two domains form a lateral gate at the front which open onto the bilayer between TMs 2 and 7, and are clamped together by SecE at the back. The channel is closed by both a pore ring composed of hydrophobic SecY resides and a short helix (helix 2A) on the extracellular side of the membrane which forms a plug. The plug probably moves laterally to allow the channel to open. The ring and the pore may move independently.</text>
</comment>
<feature type="transmembrane region" description="Helical" evidence="9">
    <location>
        <begin position="261"/>
        <end position="279"/>
    </location>
</feature>
<evidence type="ECO:0000256" key="1">
    <source>
        <dbReference type="ARBA" id="ARBA00004141"/>
    </source>
</evidence>
<feature type="transmembrane region" description="Helical" evidence="9">
    <location>
        <begin position="90"/>
        <end position="115"/>
    </location>
</feature>
<reference evidence="11" key="1">
    <citation type="submission" date="2020-04" db="EMBL/GenBank/DDBJ databases">
        <authorList>
            <person name="Zhang T."/>
        </authorList>
    </citation>
    <scope>NUCLEOTIDE SEQUENCE</scope>
    <source>
        <strain evidence="11">HKST-UBA12</strain>
    </source>
</reference>
<sequence length="488" mass="52750">MRLPKFKTPFSGNPTKRRDQSLLSLLFTRSVRQKLLFTLGIVLVYRILASIPLPGINMTVYQQQFGNASASEANYLLTIFTGGQLETPSIVGLGIGVYITASIVMQLLGSVVPYFKELRKEGNRGRQLIDQYTRYLTVPLSFAYGLGYLFLILQGGALTSTGQTNPISNLIPRNADGSVPATKVIFMALVLTAGSLLLMWLAELITENGIGNGSSVMIMVGILTGIPAFISQDFNSLDIAGALSHVLAGDFSYLGDPGMKAIYLLVIGAVLLIAGIVWMNESVRKLTIQYARRDRTGGALDSSLPIKLDQSGVMPIIFASSLLSVPQLLIPVVQGVLSPDNSIYQLAESLRSSFLFDRHGTTYLLVYFVMIIIMSMVYATIALNPSDVAEDLQKSGAFIPGIRPGKSTEGHITKVLLRLTFVGSLFLGLIAIIPLIAGNTLSAITDGYQFSVFSAVGGTSILIVVGVILDTVRQIKSLQSTQSYERYI</sequence>
<feature type="transmembrane region" description="Helical" evidence="9">
    <location>
        <begin position="184"/>
        <end position="202"/>
    </location>
</feature>
<feature type="transmembrane region" description="Helical" evidence="9">
    <location>
        <begin position="135"/>
        <end position="153"/>
    </location>
</feature>
<dbReference type="PRINTS" id="PR00303">
    <property type="entry name" value="SECYTRNLCASE"/>
</dbReference>
<evidence type="ECO:0000256" key="2">
    <source>
        <dbReference type="ARBA" id="ARBA00005751"/>
    </source>
</evidence>
<comment type="subunit">
    <text evidence="9">Component of the Sec protein translocase complex. Heterotrimer consisting of SecY, SecE and SecG subunits. The heterotrimers can form oligomers, although 1 heterotrimer is thought to be able to translocate proteins. Interacts with the ribosome. Interacts with SecDF, and other proteins may be involved. Interacts with SecA.</text>
</comment>
<dbReference type="InterPro" id="IPR002208">
    <property type="entry name" value="SecY/SEC61-alpha"/>
</dbReference>
<dbReference type="Gene3D" id="1.10.3370.10">
    <property type="entry name" value="SecY subunit domain"/>
    <property type="match status" value="1"/>
</dbReference>
<evidence type="ECO:0000256" key="3">
    <source>
        <dbReference type="ARBA" id="ARBA00022448"/>
    </source>
</evidence>
<evidence type="ECO:0000313" key="11">
    <source>
        <dbReference type="EMBL" id="MCA9379189.1"/>
    </source>
</evidence>
<dbReference type="GO" id="GO:0043952">
    <property type="term" value="P:protein transport by the Sec complex"/>
    <property type="evidence" value="ECO:0007669"/>
    <property type="project" value="UniProtKB-UniRule"/>
</dbReference>
<keyword evidence="8 9" id="KW-0472">Membrane</keyword>
<dbReference type="GO" id="GO:0006605">
    <property type="term" value="P:protein targeting"/>
    <property type="evidence" value="ECO:0007669"/>
    <property type="project" value="UniProtKB-UniRule"/>
</dbReference>
<keyword evidence="4 9" id="KW-0812">Transmembrane</keyword>
<evidence type="ECO:0000256" key="8">
    <source>
        <dbReference type="ARBA" id="ARBA00023136"/>
    </source>
</evidence>
<keyword evidence="9" id="KW-1003">Cell membrane</keyword>
<evidence type="ECO:0000256" key="5">
    <source>
        <dbReference type="ARBA" id="ARBA00022927"/>
    </source>
</evidence>
<dbReference type="SUPFAM" id="SSF103491">
    <property type="entry name" value="Preprotein translocase SecY subunit"/>
    <property type="match status" value="1"/>
</dbReference>